<dbReference type="PANTHER" id="PTHR28031:SF1">
    <property type="entry name" value="PROLINE-RICH PROTEIN HUA1"/>
    <property type="match status" value="1"/>
</dbReference>
<feature type="region of interest" description="Disordered" evidence="1">
    <location>
        <begin position="155"/>
        <end position="321"/>
    </location>
</feature>
<protein>
    <submittedName>
        <fullName evidence="2">Uncharacterized protein</fullName>
    </submittedName>
</protein>
<evidence type="ECO:0000313" key="2">
    <source>
        <dbReference type="EMBL" id="CDZ98018.1"/>
    </source>
</evidence>
<feature type="compositionally biased region" description="Pro residues" evidence="1">
    <location>
        <begin position="178"/>
        <end position="199"/>
    </location>
</feature>
<sequence>MTQAASKNPFLSPSNTGTSQTPTLVPQHTSSSYGSRNPFIDPLASFAPASPIQSSSYTSSSANPYDGLSPSEIREFEQAKEDEEAAKAGKTPPHRYQPTVQQAPPVEPSTRPTITSSSQNGSSTGLTGNGIYIDDDAAMEAAIAASLGTSPARTSSVAQANIQPPALPSRPQSFASPSGPPPITQPHSPPPASDPPPAYSPSNTNERILDSGPRLPSFVERPTIQTSVSSVYPQSTGIQPQSTGWSDGGVGNPGGYLSPGEPGWRPLGQPLSPSDGTYHHGQPPSLPPSSASYSGPSSRPSPHLVTSGPPKDLTPSRTPIIGRPYMLDGRVLIYPLNHRCWKCNNTGFKNDDPTHPCRTSCWKKYARPYSSALQHSWANPGPNYQQPLGFNRTSWSPYNTSTSNQQYYPQMNFGAGAWRPVTNVPPSGAVIYQPGDPRIGGRLCSRCVGRGLTMNFLLIDETCGACGGVGRLF</sequence>
<dbReference type="GO" id="GO:0005737">
    <property type="term" value="C:cytoplasm"/>
    <property type="evidence" value="ECO:0007669"/>
    <property type="project" value="TreeGrafter"/>
</dbReference>
<feature type="compositionally biased region" description="Polar residues" evidence="1">
    <location>
        <begin position="110"/>
        <end position="126"/>
    </location>
</feature>
<accession>A0A0F7SK05</accession>
<dbReference type="InterPro" id="IPR038910">
    <property type="entry name" value="Hua1-like"/>
</dbReference>
<dbReference type="EMBL" id="LN483273">
    <property type="protein sequence ID" value="CDZ98018.1"/>
    <property type="molecule type" value="Genomic_DNA"/>
</dbReference>
<feature type="compositionally biased region" description="Low complexity" evidence="1">
    <location>
        <begin position="50"/>
        <end position="61"/>
    </location>
</feature>
<organism evidence="2">
    <name type="scientific">Phaffia rhodozyma</name>
    <name type="common">Yeast</name>
    <name type="synonym">Xanthophyllomyces dendrorhous</name>
    <dbReference type="NCBI Taxonomy" id="264483"/>
    <lineage>
        <taxon>Eukaryota</taxon>
        <taxon>Fungi</taxon>
        <taxon>Dikarya</taxon>
        <taxon>Basidiomycota</taxon>
        <taxon>Agaricomycotina</taxon>
        <taxon>Tremellomycetes</taxon>
        <taxon>Cystofilobasidiales</taxon>
        <taxon>Mrakiaceae</taxon>
        <taxon>Phaffia</taxon>
    </lineage>
</organism>
<proteinExistence type="predicted"/>
<dbReference type="AlphaFoldDB" id="A0A0F7SK05"/>
<dbReference type="PANTHER" id="PTHR28031">
    <property type="entry name" value="PROLINE-RICH PROTEIN HUA1"/>
    <property type="match status" value="1"/>
</dbReference>
<feature type="compositionally biased region" description="Low complexity" evidence="1">
    <location>
        <begin position="288"/>
        <end position="302"/>
    </location>
</feature>
<feature type="region of interest" description="Disordered" evidence="1">
    <location>
        <begin position="1"/>
        <end position="128"/>
    </location>
</feature>
<feature type="compositionally biased region" description="Polar residues" evidence="1">
    <location>
        <begin position="1"/>
        <end position="35"/>
    </location>
</feature>
<feature type="compositionally biased region" description="Polar residues" evidence="1">
    <location>
        <begin position="223"/>
        <end position="245"/>
    </location>
</feature>
<reference evidence="2" key="1">
    <citation type="submission" date="2014-08" db="EMBL/GenBank/DDBJ databases">
        <authorList>
            <person name="Sharma Rahul"/>
            <person name="Thines Marco"/>
        </authorList>
    </citation>
    <scope>NUCLEOTIDE SEQUENCE</scope>
</reference>
<evidence type="ECO:0000256" key="1">
    <source>
        <dbReference type="SAM" id="MobiDB-lite"/>
    </source>
</evidence>
<name>A0A0F7SK05_PHARH</name>